<comment type="caution">
    <text evidence="2">The sequence shown here is derived from an EMBL/GenBank/DDBJ whole genome shotgun (WGS) entry which is preliminary data.</text>
</comment>
<accession>A0A0N0BPJ2</accession>
<dbReference type="OrthoDB" id="205650at2157"/>
<evidence type="ECO:0000313" key="2">
    <source>
        <dbReference type="EMBL" id="KOX94030.1"/>
    </source>
</evidence>
<reference evidence="2 3" key="1">
    <citation type="submission" date="2015-08" db="EMBL/GenBank/DDBJ databases">
        <title>Genomes of Isolates from Cabo Rojo, PR.</title>
        <authorList>
            <person name="Sanchez-Nieves R.L."/>
            <person name="Montalvo-Rodriguez R."/>
        </authorList>
    </citation>
    <scope>NUCLEOTIDE SEQUENCE [LARGE SCALE GENOMIC DNA]</scope>
    <source>
        <strain evidence="2 3">SL3</strain>
    </source>
</reference>
<dbReference type="AlphaFoldDB" id="A0A0N0BPJ2"/>
<feature type="compositionally biased region" description="Low complexity" evidence="1">
    <location>
        <begin position="167"/>
        <end position="179"/>
    </location>
</feature>
<gene>
    <name evidence="2" type="ORF">AMS69_08935</name>
</gene>
<feature type="compositionally biased region" description="Basic and acidic residues" evidence="1">
    <location>
        <begin position="189"/>
        <end position="198"/>
    </location>
</feature>
<keyword evidence="3" id="KW-1185">Reference proteome</keyword>
<evidence type="ECO:0000313" key="3">
    <source>
        <dbReference type="Proteomes" id="UP000037729"/>
    </source>
</evidence>
<feature type="compositionally biased region" description="Basic and acidic residues" evidence="1">
    <location>
        <begin position="58"/>
        <end position="88"/>
    </location>
</feature>
<protein>
    <submittedName>
        <fullName evidence="2">Uncharacterized protein</fullName>
    </submittedName>
</protein>
<organism evidence="2 3">
    <name type="scientific">Haloarcula rubripromontorii</name>
    <dbReference type="NCBI Taxonomy" id="1705562"/>
    <lineage>
        <taxon>Archaea</taxon>
        <taxon>Methanobacteriati</taxon>
        <taxon>Methanobacteriota</taxon>
        <taxon>Stenosarchaea group</taxon>
        <taxon>Halobacteria</taxon>
        <taxon>Halobacteriales</taxon>
        <taxon>Haloarculaceae</taxon>
        <taxon>Haloarcula</taxon>
    </lineage>
</organism>
<dbReference type="InterPro" id="IPR055519">
    <property type="entry name" value="DUF7093"/>
</dbReference>
<feature type="region of interest" description="Disordered" evidence="1">
    <location>
        <begin position="46"/>
        <end position="219"/>
    </location>
</feature>
<evidence type="ECO:0000256" key="1">
    <source>
        <dbReference type="SAM" id="MobiDB-lite"/>
    </source>
</evidence>
<name>A0A0N0BPJ2_9EURY</name>
<feature type="compositionally biased region" description="Polar residues" evidence="1">
    <location>
        <begin position="47"/>
        <end position="57"/>
    </location>
</feature>
<feature type="compositionally biased region" description="Low complexity" evidence="1">
    <location>
        <begin position="93"/>
        <end position="116"/>
    </location>
</feature>
<dbReference type="Proteomes" id="UP000037729">
    <property type="component" value="Unassembled WGS sequence"/>
</dbReference>
<dbReference type="RefSeq" id="WP_053967704.1">
    <property type="nucleotide sequence ID" value="NZ_LIUF01000002.1"/>
</dbReference>
<sequence length="254" mass="27262">MGMRCELFGHDFGASKIEESYDEGERGTVLTVREYRSCQRCGHIRNISENRGLISTTEESKANDGPPDKAEYSAETRQPAERQERVADETEATDTAQASETDPTESPESATTTPETVGDQSPDAEVSDASMTEISSTPPEKTDDAVILSESEPQEPADASTPPLNNDDAVIIDAATDTAHSPSETSDGPDSRNDRDRSPPTADDGENTSADSEPSYTCPRCAFELPASESSFFAGDVCPQCRVGYLEDTADSES</sequence>
<feature type="compositionally biased region" description="Polar residues" evidence="1">
    <location>
        <begin position="129"/>
        <end position="139"/>
    </location>
</feature>
<dbReference type="PATRIC" id="fig|1705562.3.peg.2876"/>
<dbReference type="Pfam" id="PF23373">
    <property type="entry name" value="DUF7093"/>
    <property type="match status" value="1"/>
</dbReference>
<proteinExistence type="predicted"/>
<dbReference type="EMBL" id="LIUF01000002">
    <property type="protein sequence ID" value="KOX94030.1"/>
    <property type="molecule type" value="Genomic_DNA"/>
</dbReference>